<evidence type="ECO:0000313" key="2">
    <source>
        <dbReference type="Proteomes" id="UP000829398"/>
    </source>
</evidence>
<evidence type="ECO:0000313" key="1">
    <source>
        <dbReference type="EMBL" id="KAH9792904.1"/>
    </source>
</evidence>
<reference evidence="2" key="1">
    <citation type="journal article" date="2023" name="Hortic. Res.">
        <title>A chromosome-level phased genome enabling allele-level studies in sweet orange: a case study on citrus Huanglongbing tolerance.</title>
        <authorList>
            <person name="Wu B."/>
            <person name="Yu Q."/>
            <person name="Deng Z."/>
            <person name="Duan Y."/>
            <person name="Luo F."/>
            <person name="Gmitter F. Jr."/>
        </authorList>
    </citation>
    <scope>NUCLEOTIDE SEQUENCE [LARGE SCALE GENOMIC DNA]</scope>
    <source>
        <strain evidence="2">cv. Valencia</strain>
    </source>
</reference>
<name>A0ACB8N5M4_CITSI</name>
<keyword evidence="2" id="KW-1185">Reference proteome</keyword>
<dbReference type="EMBL" id="CM039171">
    <property type="protein sequence ID" value="KAH9792904.1"/>
    <property type="molecule type" value="Genomic_DNA"/>
</dbReference>
<gene>
    <name evidence="1" type="ORF">KPL71_004333</name>
</gene>
<organism evidence="1 2">
    <name type="scientific">Citrus sinensis</name>
    <name type="common">Sweet orange</name>
    <name type="synonym">Citrus aurantium var. sinensis</name>
    <dbReference type="NCBI Taxonomy" id="2711"/>
    <lineage>
        <taxon>Eukaryota</taxon>
        <taxon>Viridiplantae</taxon>
        <taxon>Streptophyta</taxon>
        <taxon>Embryophyta</taxon>
        <taxon>Tracheophyta</taxon>
        <taxon>Spermatophyta</taxon>
        <taxon>Magnoliopsida</taxon>
        <taxon>eudicotyledons</taxon>
        <taxon>Gunneridae</taxon>
        <taxon>Pentapetalae</taxon>
        <taxon>rosids</taxon>
        <taxon>malvids</taxon>
        <taxon>Sapindales</taxon>
        <taxon>Rutaceae</taxon>
        <taxon>Aurantioideae</taxon>
        <taxon>Citrus</taxon>
    </lineage>
</organism>
<accession>A0ACB8N5M4</accession>
<proteinExistence type="predicted"/>
<protein>
    <submittedName>
        <fullName evidence="1">60 kDa chaperonin</fullName>
    </submittedName>
</protein>
<sequence>MLITSLIYLFAGTKYESALVKAPNDEAFKALGRVNLTGLTQGFRMAADAVVRNLDCQARKITTFEEIAQVGTTAANGDGEIGELIAKVFEKGWENDLITIFVLDGALVLIYDTKISNSNVIRQACLPCMMQGQSLLVVAEDVENEVLGDIATDFTCTTEKVCIIKAAGLAEDRKAIMEDLAILTGGQVLTGGSGMNSTYFVPLKLGSCKRVIATMDNVVIIGGSGELVDIQERCEQLRSTIKLSTSDKLKDRLAKLSGGYAVLKVCGHGKAEVREKKLKITNALHAVQAAKEEGIVPGSGVALLYASKELDKLQTTNSDQKIGVQIVQNALKMAAYLIASNAGVDGSIIDKLLEQDSSDLGYNPARGNYVDMFKCGDVDPLKHVCVTAPGRLNDRNGFVEDLAILTRGQFTLSPKITVRGGSGDWTDIHSEIHIENTLYELEMCWDLESRIQQLSRSAAILKDRSEGKKDRVEKAVRLYSSAMKNGVLPGTLIIKPEMDKSWIQCNRLSTEYEEGVQKFINFAIKNAAGSSVIRCPCVDCGNLSFETPTTVKDHLYMHGFDVKYDNWFWHGEEIRKSSSPQRENHFQQQNIEFDNGNELEMVNDAYKGCCGDPKAFKELLEQAEKPLYLGCTKFTKLSFLVKLFNVKGRFGWSDSSVSALLSVLADAFPKNNEIPTSMYEAKKTMSAWGLEYVKIHACPNDCILYRKEYEGLLECPTCGLCRWKKKDGTVDQYRKGVPAKTLWYFPPIPRFKRMFQSSETARDLTWHANERMVDGKLRHPADSPSWKLVDEKWPIFASDPRNLRLALSADGINPHSSLTKMSDQEWIPYLLDDGVFHLEGIRAHIGRRDCSAVLSMDAIGVNVIEVYIAMLYASILPGKRGVKPFGFIRPGLVSLGEERNPTASFDLRARGVCDRLKKAKKGQFIFMPYNPYYHWVLVIFDVLKKEVYYLDSYGGDPDDDLKELIKVSMTMFIAQEGKEKWNYNKMVRSVKVPQQPASSVVCGFYVMRFMKDLINDFSLLMNNFNGKTTYSDAELDEVRIEWANHFSGVLAVM</sequence>
<comment type="caution">
    <text evidence="1">The sequence shown here is derived from an EMBL/GenBank/DDBJ whole genome shotgun (WGS) entry which is preliminary data.</text>
</comment>
<dbReference type="Proteomes" id="UP000829398">
    <property type="component" value="Chromosome 2"/>
</dbReference>